<dbReference type="STRING" id="212667.VFDL14_22125"/>
<accession>A0A066UN19</accession>
<gene>
    <name evidence="1" type="ORF">VFDL14_22125</name>
</gene>
<dbReference type="Pfam" id="PF13489">
    <property type="entry name" value="Methyltransf_23"/>
    <property type="match status" value="1"/>
</dbReference>
<sequence length="243" mass="27594">MTGVVRKLTPEQTVSFDIEYIDDAMFATLVKHLNMLYPTHYPFHLLDVGGGNGMYADKILSHYPNASVTLVEPEQSLIEKNQPHPRKQLVCSTFQDTIFTGKFDVIQFNWVLHHFVSDSYETSIMLQKRALEHSFQNLSENGIVVVFENFYEGQFVHNLPSALIYQSTSSKSLAQITRKMGANTAGVGVCFNSRSQWHDMMLDAGFVAVLHVPFYEFGNLSTLKKQLLHIKKQNVGLLIGKKY</sequence>
<dbReference type="CDD" id="cd02440">
    <property type="entry name" value="AdoMet_MTases"/>
    <property type="match status" value="1"/>
</dbReference>
<protein>
    <submittedName>
        <fullName evidence="1">Methyltransferase</fullName>
    </submittedName>
</protein>
<dbReference type="Proteomes" id="UP000027219">
    <property type="component" value="Unassembled WGS sequence"/>
</dbReference>
<comment type="caution">
    <text evidence="1">The sequence shown here is derived from an EMBL/GenBank/DDBJ whole genome shotgun (WGS) entry which is preliminary data.</text>
</comment>
<keyword evidence="1" id="KW-0489">Methyltransferase</keyword>
<keyword evidence="2" id="KW-1185">Reference proteome</keyword>
<reference evidence="1 2" key="1">
    <citation type="submission" date="2014-02" db="EMBL/GenBank/DDBJ databases">
        <title>Vibrio fortis Dalian14 Genome Sequencing.</title>
        <authorList>
            <person name="Wang Y."/>
            <person name="Song L."/>
            <person name="Liu G."/>
            <person name="Ding J."/>
        </authorList>
    </citation>
    <scope>NUCLEOTIDE SEQUENCE [LARGE SCALE GENOMIC DNA]</scope>
    <source>
        <strain evidence="1 2">Dalian14</strain>
    </source>
</reference>
<name>A0A066UN19_9VIBR</name>
<dbReference type="EMBL" id="JFFR01000013">
    <property type="protein sequence ID" value="KDN28826.1"/>
    <property type="molecule type" value="Genomic_DNA"/>
</dbReference>
<organism evidence="1 2">
    <name type="scientific">Vibrio fortis</name>
    <dbReference type="NCBI Taxonomy" id="212667"/>
    <lineage>
        <taxon>Bacteria</taxon>
        <taxon>Pseudomonadati</taxon>
        <taxon>Pseudomonadota</taxon>
        <taxon>Gammaproteobacteria</taxon>
        <taxon>Vibrionales</taxon>
        <taxon>Vibrionaceae</taxon>
        <taxon>Vibrio</taxon>
    </lineage>
</organism>
<dbReference type="GO" id="GO:0008168">
    <property type="term" value="F:methyltransferase activity"/>
    <property type="evidence" value="ECO:0007669"/>
    <property type="project" value="UniProtKB-KW"/>
</dbReference>
<keyword evidence="1" id="KW-0808">Transferase</keyword>
<dbReference type="InterPro" id="IPR029063">
    <property type="entry name" value="SAM-dependent_MTases_sf"/>
</dbReference>
<proteinExistence type="predicted"/>
<dbReference type="Gene3D" id="3.40.50.150">
    <property type="entry name" value="Vaccinia Virus protein VP39"/>
    <property type="match status" value="1"/>
</dbReference>
<dbReference type="AlphaFoldDB" id="A0A066UN19"/>
<dbReference type="GO" id="GO:0032259">
    <property type="term" value="P:methylation"/>
    <property type="evidence" value="ECO:0007669"/>
    <property type="project" value="UniProtKB-KW"/>
</dbReference>
<dbReference type="RefSeq" id="WP_032550690.1">
    <property type="nucleotide sequence ID" value="NZ_JFFR01000013.1"/>
</dbReference>
<evidence type="ECO:0000313" key="1">
    <source>
        <dbReference type="EMBL" id="KDN28826.1"/>
    </source>
</evidence>
<dbReference type="SUPFAM" id="SSF53335">
    <property type="entry name" value="S-adenosyl-L-methionine-dependent methyltransferases"/>
    <property type="match status" value="1"/>
</dbReference>
<evidence type="ECO:0000313" key="2">
    <source>
        <dbReference type="Proteomes" id="UP000027219"/>
    </source>
</evidence>
<dbReference type="OrthoDB" id="5885776at2"/>